<feature type="compositionally biased region" description="Low complexity" evidence="1">
    <location>
        <begin position="115"/>
        <end position="144"/>
    </location>
</feature>
<comment type="caution">
    <text evidence="3">The sequence shown here is derived from an EMBL/GenBank/DDBJ whole genome shotgun (WGS) entry which is preliminary data.</text>
</comment>
<evidence type="ECO:0000313" key="4">
    <source>
        <dbReference type="Proteomes" id="UP000297564"/>
    </source>
</evidence>
<dbReference type="RefSeq" id="WP_135285742.1">
    <property type="nucleotide sequence ID" value="NZ_SMLL01000005.1"/>
</dbReference>
<dbReference type="EMBL" id="SMLL01000005">
    <property type="protein sequence ID" value="TFY98591.1"/>
    <property type="molecule type" value="Genomic_DNA"/>
</dbReference>
<evidence type="ECO:0000313" key="3">
    <source>
        <dbReference type="EMBL" id="TFY98591.1"/>
    </source>
</evidence>
<evidence type="ECO:0000259" key="2">
    <source>
        <dbReference type="Pfam" id="PF09557"/>
    </source>
</evidence>
<dbReference type="Proteomes" id="UP000297564">
    <property type="component" value="Unassembled WGS sequence"/>
</dbReference>
<evidence type="ECO:0000256" key="1">
    <source>
        <dbReference type="SAM" id="MobiDB-lite"/>
    </source>
</evidence>
<feature type="region of interest" description="Disordered" evidence="1">
    <location>
        <begin position="253"/>
        <end position="300"/>
    </location>
</feature>
<organism evidence="3 4">
    <name type="scientific">Ramlibacter rhizophilus</name>
    <dbReference type="NCBI Taxonomy" id="1781167"/>
    <lineage>
        <taxon>Bacteria</taxon>
        <taxon>Pseudomonadati</taxon>
        <taxon>Pseudomonadota</taxon>
        <taxon>Betaproteobacteria</taxon>
        <taxon>Burkholderiales</taxon>
        <taxon>Comamonadaceae</taxon>
        <taxon>Ramlibacter</taxon>
    </lineage>
</organism>
<sequence length="300" mass="32448">MHTVIGAFDDKSGAQHAVDRLYEAGYDRREVHLEHGDATGAARNEEDRGGWSFFKSLFGSDESSNYSSDYDEAVRRGSYVVVVDTHSESEAQKAASILHGLGAYDVDERARQWRSGTGSTSGVAAGAAAGMPPGQAPGQVAGTGSASGKVADLRAGQQGSANVVQEEVKVGKRSVDHGGVRIVQRVSQKPVHEVVKLREEVATVDRRKVDRPVTDGERSDFREGTVAEVRESVEEPVVSKQARVVEEVRVGKDVRERDHTVDETVRRKDVDVERMDATRRESAVAADKGPLGTGKDKPTR</sequence>
<accession>A0A4Z0BIN4</accession>
<feature type="region of interest" description="Disordered" evidence="1">
    <location>
        <begin position="114"/>
        <end position="148"/>
    </location>
</feature>
<keyword evidence="4" id="KW-1185">Reference proteome</keyword>
<protein>
    <submittedName>
        <fullName evidence="3">DUF2382 domain-containing protein</fullName>
    </submittedName>
</protein>
<feature type="compositionally biased region" description="Basic and acidic residues" evidence="1">
    <location>
        <begin position="253"/>
        <end position="282"/>
    </location>
</feature>
<dbReference type="OrthoDB" id="581516at2"/>
<proteinExistence type="predicted"/>
<dbReference type="Pfam" id="PF09557">
    <property type="entry name" value="DUF2382"/>
    <property type="match status" value="1"/>
</dbReference>
<gene>
    <name evidence="3" type="ORF">EZ242_13745</name>
</gene>
<feature type="domain" description="DUF2382" evidence="2">
    <location>
        <begin position="163"/>
        <end position="272"/>
    </location>
</feature>
<name>A0A4Z0BIN4_9BURK</name>
<dbReference type="AlphaFoldDB" id="A0A4Z0BIN4"/>
<dbReference type="InterPro" id="IPR019060">
    <property type="entry name" value="DUF2382"/>
</dbReference>
<reference evidence="3 4" key="1">
    <citation type="submission" date="2019-03" db="EMBL/GenBank/DDBJ databases">
        <title>Ramlibacter rhizophilus CCTCC AB2015357, whole genome shotgun sequence.</title>
        <authorList>
            <person name="Zhang X."/>
            <person name="Feng G."/>
            <person name="Zhu H."/>
        </authorList>
    </citation>
    <scope>NUCLEOTIDE SEQUENCE [LARGE SCALE GENOMIC DNA]</scope>
    <source>
        <strain evidence="3 4">CCTCC AB2015357</strain>
    </source>
</reference>